<keyword evidence="2 5" id="KW-0489">Methyltransferase</keyword>
<dbReference type="Gene3D" id="3.40.50.150">
    <property type="entry name" value="Vaccinia Virus protein VP39"/>
    <property type="match status" value="1"/>
</dbReference>
<evidence type="ECO:0000259" key="4">
    <source>
        <dbReference type="Pfam" id="PF08241"/>
    </source>
</evidence>
<dbReference type="PANTHER" id="PTHR44942">
    <property type="entry name" value="METHYLTRANSF_11 DOMAIN-CONTAINING PROTEIN"/>
    <property type="match status" value="1"/>
</dbReference>
<evidence type="ECO:0000256" key="2">
    <source>
        <dbReference type="ARBA" id="ARBA00022603"/>
    </source>
</evidence>
<feature type="domain" description="Methyltransferase type 11" evidence="4">
    <location>
        <begin position="54"/>
        <end position="146"/>
    </location>
</feature>
<dbReference type="InterPro" id="IPR013216">
    <property type="entry name" value="Methyltransf_11"/>
</dbReference>
<dbReference type="InterPro" id="IPR029063">
    <property type="entry name" value="SAM-dependent_MTases_sf"/>
</dbReference>
<dbReference type="InterPro" id="IPR051052">
    <property type="entry name" value="Diverse_substrate_MTase"/>
</dbReference>
<dbReference type="Proteomes" id="UP001139157">
    <property type="component" value="Unassembled WGS sequence"/>
</dbReference>
<dbReference type="EMBL" id="JAMRXG010000010">
    <property type="protein sequence ID" value="MCM6776287.1"/>
    <property type="molecule type" value="Genomic_DNA"/>
</dbReference>
<evidence type="ECO:0000256" key="3">
    <source>
        <dbReference type="ARBA" id="ARBA00022679"/>
    </source>
</evidence>
<evidence type="ECO:0000313" key="5">
    <source>
        <dbReference type="EMBL" id="MCM6776287.1"/>
    </source>
</evidence>
<dbReference type="SUPFAM" id="SSF53335">
    <property type="entry name" value="S-adenosyl-L-methionine-dependent methyltransferases"/>
    <property type="match status" value="1"/>
</dbReference>
<gene>
    <name evidence="5" type="ORF">NDR86_22635</name>
</gene>
<sequence length="206" mass="21915">MNAPHPLPVNHHADHRGFSGPLGTALGLYMFLAGRGRARAIADLAAVTPSDHVVDIGCGSGAAVAAAARHGARVTGVEPAPAMLRLARTLVHGKRIRWTPGTAENLPLDDATATIAWAIATIHHWPDVTSGLTEAHRILTPGGRFLAVERATLPHATGLSSHGWTEPQAHSFADQCRAAAFTDVHIDHHDLGRYAIWVVQARRPLN</sequence>
<dbReference type="AlphaFoldDB" id="A0A9X2IXR0"/>
<accession>A0A9X2IXR0</accession>
<dbReference type="PANTHER" id="PTHR44942:SF4">
    <property type="entry name" value="METHYLTRANSFERASE TYPE 11 DOMAIN-CONTAINING PROTEIN"/>
    <property type="match status" value="1"/>
</dbReference>
<dbReference type="GO" id="GO:0008757">
    <property type="term" value="F:S-adenosylmethionine-dependent methyltransferase activity"/>
    <property type="evidence" value="ECO:0007669"/>
    <property type="project" value="InterPro"/>
</dbReference>
<comment type="similarity">
    <text evidence="1">Belongs to the methyltransferase superfamily.</text>
</comment>
<keyword evidence="6" id="KW-1185">Reference proteome</keyword>
<dbReference type="RefSeq" id="WP_251914598.1">
    <property type="nucleotide sequence ID" value="NZ_JAMRXG010000010.1"/>
</dbReference>
<organism evidence="5 6">
    <name type="scientific">Nocardia pulmonis</name>
    <dbReference type="NCBI Taxonomy" id="2951408"/>
    <lineage>
        <taxon>Bacteria</taxon>
        <taxon>Bacillati</taxon>
        <taxon>Actinomycetota</taxon>
        <taxon>Actinomycetes</taxon>
        <taxon>Mycobacteriales</taxon>
        <taxon>Nocardiaceae</taxon>
        <taxon>Nocardia</taxon>
    </lineage>
</organism>
<dbReference type="GO" id="GO:0032259">
    <property type="term" value="P:methylation"/>
    <property type="evidence" value="ECO:0007669"/>
    <property type="project" value="UniProtKB-KW"/>
</dbReference>
<reference evidence="5" key="1">
    <citation type="submission" date="2022-06" db="EMBL/GenBank/DDBJ databases">
        <title>Novel species in genus nocardia.</title>
        <authorList>
            <person name="Li F."/>
        </authorList>
    </citation>
    <scope>NUCLEOTIDE SEQUENCE</scope>
    <source>
        <strain evidence="5">CDC141</strain>
    </source>
</reference>
<dbReference type="Pfam" id="PF08241">
    <property type="entry name" value="Methyltransf_11"/>
    <property type="match status" value="1"/>
</dbReference>
<protein>
    <submittedName>
        <fullName evidence="5">Class I SAM-dependent methyltransferase</fullName>
    </submittedName>
</protein>
<name>A0A9X2IXR0_9NOCA</name>
<proteinExistence type="inferred from homology"/>
<evidence type="ECO:0000313" key="6">
    <source>
        <dbReference type="Proteomes" id="UP001139157"/>
    </source>
</evidence>
<evidence type="ECO:0000256" key="1">
    <source>
        <dbReference type="ARBA" id="ARBA00008361"/>
    </source>
</evidence>
<comment type="caution">
    <text evidence="5">The sequence shown here is derived from an EMBL/GenBank/DDBJ whole genome shotgun (WGS) entry which is preliminary data.</text>
</comment>
<keyword evidence="3" id="KW-0808">Transferase</keyword>